<keyword evidence="2" id="KW-1185">Reference proteome</keyword>
<gene>
    <name evidence="1" type="ORF">RhiirA4_452417</name>
</gene>
<sequence>MYVFSKEVTGSLDLWTCKKFDGRFFEVFGYGIRLFYFFNFVRTPAYNMDGIPDNFKIVWMSGW</sequence>
<dbReference type="Proteomes" id="UP000234323">
    <property type="component" value="Unassembled WGS sequence"/>
</dbReference>
<dbReference type="AlphaFoldDB" id="A0A2I1FXZ1"/>
<name>A0A2I1FXZ1_9GLOM</name>
<evidence type="ECO:0000313" key="2">
    <source>
        <dbReference type="Proteomes" id="UP000234323"/>
    </source>
</evidence>
<proteinExistence type="predicted"/>
<organism evidence="1 2">
    <name type="scientific">Rhizophagus irregularis</name>
    <dbReference type="NCBI Taxonomy" id="588596"/>
    <lineage>
        <taxon>Eukaryota</taxon>
        <taxon>Fungi</taxon>
        <taxon>Fungi incertae sedis</taxon>
        <taxon>Mucoromycota</taxon>
        <taxon>Glomeromycotina</taxon>
        <taxon>Glomeromycetes</taxon>
        <taxon>Glomerales</taxon>
        <taxon>Glomeraceae</taxon>
        <taxon>Rhizophagus</taxon>
    </lineage>
</organism>
<protein>
    <submittedName>
        <fullName evidence="1">Uncharacterized protein</fullName>
    </submittedName>
</protein>
<comment type="caution">
    <text evidence="1">The sequence shown here is derived from an EMBL/GenBank/DDBJ whole genome shotgun (WGS) entry which is preliminary data.</text>
</comment>
<reference evidence="1 2" key="1">
    <citation type="submission" date="2015-10" db="EMBL/GenBank/DDBJ databases">
        <title>Genome analyses suggest a sexual origin of heterokaryosis in a supposedly ancient asexual fungus.</title>
        <authorList>
            <person name="Ropars J."/>
            <person name="Sedzielewska K."/>
            <person name="Noel J."/>
            <person name="Charron P."/>
            <person name="Farinelli L."/>
            <person name="Marton T."/>
            <person name="Kruger M."/>
            <person name="Pelin A."/>
            <person name="Brachmann A."/>
            <person name="Corradi N."/>
        </authorList>
    </citation>
    <scope>NUCLEOTIDE SEQUENCE [LARGE SCALE GENOMIC DNA]</scope>
    <source>
        <strain evidence="1 2">A4</strain>
    </source>
</reference>
<accession>A0A2I1FXZ1</accession>
<dbReference type="EMBL" id="LLXI01000057">
    <property type="protein sequence ID" value="PKY39255.1"/>
    <property type="molecule type" value="Genomic_DNA"/>
</dbReference>
<evidence type="ECO:0000313" key="1">
    <source>
        <dbReference type="EMBL" id="PKY39255.1"/>
    </source>
</evidence>